<evidence type="ECO:0000256" key="5">
    <source>
        <dbReference type="ARBA" id="ARBA00023014"/>
    </source>
</evidence>
<dbReference type="PROSITE" id="PS01215">
    <property type="entry name" value="MRP"/>
    <property type="match status" value="1"/>
</dbReference>
<reference evidence="7" key="1">
    <citation type="journal article" date="2020" name="ISME J.">
        <title>Gammaproteobacteria mediating utilization of methyl-, sulfur- and petroleum organic compounds in deep ocean hydrothermal plumes.</title>
        <authorList>
            <person name="Zhou Z."/>
            <person name="Liu Y."/>
            <person name="Pan J."/>
            <person name="Cron B.R."/>
            <person name="Toner B.M."/>
            <person name="Anantharaman K."/>
            <person name="Breier J.A."/>
            <person name="Dick G.J."/>
            <person name="Li M."/>
        </authorList>
    </citation>
    <scope>NUCLEOTIDE SEQUENCE</scope>
    <source>
        <strain evidence="7">SZUA-1501</strain>
    </source>
</reference>
<dbReference type="HAMAP" id="MF_02040">
    <property type="entry name" value="Mrp_NBP35"/>
    <property type="match status" value="1"/>
</dbReference>
<name>A0A9D0YRK7_AQUAO</name>
<accession>A0A9D0YRK7</accession>
<feature type="binding site" evidence="6">
    <location>
        <begin position="116"/>
        <end position="123"/>
    </location>
    <ligand>
        <name>ATP</name>
        <dbReference type="ChEBI" id="CHEBI:30616"/>
    </ligand>
</feature>
<dbReference type="GO" id="GO:0016887">
    <property type="term" value="F:ATP hydrolysis activity"/>
    <property type="evidence" value="ECO:0007669"/>
    <property type="project" value="UniProtKB-UniRule"/>
</dbReference>
<comment type="function">
    <text evidence="6">Binds and transfers iron-sulfur (Fe-S) clusters to target apoproteins. Can hydrolyze ATP.</text>
</comment>
<dbReference type="InterPro" id="IPR000808">
    <property type="entry name" value="Mrp-like_CS"/>
</dbReference>
<dbReference type="Proteomes" id="UP000606463">
    <property type="component" value="Unassembled WGS sequence"/>
</dbReference>
<dbReference type="CDD" id="cd02037">
    <property type="entry name" value="Mrp_NBP35"/>
    <property type="match status" value="1"/>
</dbReference>
<dbReference type="InterPro" id="IPR044304">
    <property type="entry name" value="NUBPL-like"/>
</dbReference>
<sequence>MVTTEEILKALEKENLKDLGVDYTLRDITKEVELDEKGNLVLHIFLPKKGIEDFLKIKLTHALGDLEELNSVKVKFYSPQPEGGQKQMPQIPTLGPGLPPKRKIPGVKRILLVGSGKGGVGKSTVATNLAVALKKEGFKVGLLDADIYGPSIPTILGLKNAVVTVNDDQRILPVEKNGLKVLSIGFMLPSEDTPVIWRGALLMKAISQFLFEVDWGELDYLVIDLPPGTGDIQLTLAQNLVIDGAIAVTTPQDVALADVKKAIAMFEELSIPLLGLVENMAFFICPKCGEKSFIFGQGRIEEYAKQKGLKVLAQIPVEPQVSLSSDQGRPVVEVVEDSETSKSFKKLAKEITLVLPV</sequence>
<comment type="subunit">
    <text evidence="6">Homodimer.</text>
</comment>
<evidence type="ECO:0000256" key="1">
    <source>
        <dbReference type="ARBA" id="ARBA00022723"/>
    </source>
</evidence>
<dbReference type="EMBL" id="DQVE01000049">
    <property type="protein sequence ID" value="HIP98659.1"/>
    <property type="molecule type" value="Genomic_DNA"/>
</dbReference>
<evidence type="ECO:0000256" key="3">
    <source>
        <dbReference type="ARBA" id="ARBA00022840"/>
    </source>
</evidence>
<dbReference type="InterPro" id="IPR027417">
    <property type="entry name" value="P-loop_NTPase"/>
</dbReference>
<dbReference type="AlphaFoldDB" id="A0A9D0YRK7"/>
<dbReference type="GO" id="GO:0016226">
    <property type="term" value="P:iron-sulfur cluster assembly"/>
    <property type="evidence" value="ECO:0007669"/>
    <property type="project" value="InterPro"/>
</dbReference>
<evidence type="ECO:0000313" key="8">
    <source>
        <dbReference type="Proteomes" id="UP000606463"/>
    </source>
</evidence>
<dbReference type="GO" id="GO:0140663">
    <property type="term" value="F:ATP-dependent FeS chaperone activity"/>
    <property type="evidence" value="ECO:0007669"/>
    <property type="project" value="InterPro"/>
</dbReference>
<keyword evidence="3 6" id="KW-0067">ATP-binding</keyword>
<gene>
    <name evidence="7" type="ORF">EYH37_04785</name>
</gene>
<dbReference type="FunFam" id="3.40.50.300:FF:001119">
    <property type="entry name" value="Iron-sulfur cluster carrier protein"/>
    <property type="match status" value="1"/>
</dbReference>
<proteinExistence type="inferred from homology"/>
<dbReference type="InterPro" id="IPR033756">
    <property type="entry name" value="YlxH/NBP35"/>
</dbReference>
<dbReference type="InterPro" id="IPR019591">
    <property type="entry name" value="Mrp/NBP35_ATP-bd"/>
</dbReference>
<dbReference type="PANTHER" id="PTHR42961:SF2">
    <property type="entry name" value="IRON-SULFUR PROTEIN NUBPL"/>
    <property type="match status" value="1"/>
</dbReference>
<comment type="similarity">
    <text evidence="6">Belongs to the Mrp/NBP35 ATP-binding proteins family.</text>
</comment>
<dbReference type="GO" id="GO:0051539">
    <property type="term" value="F:4 iron, 4 sulfur cluster binding"/>
    <property type="evidence" value="ECO:0007669"/>
    <property type="project" value="TreeGrafter"/>
</dbReference>
<evidence type="ECO:0000256" key="2">
    <source>
        <dbReference type="ARBA" id="ARBA00022741"/>
    </source>
</evidence>
<evidence type="ECO:0000313" key="7">
    <source>
        <dbReference type="EMBL" id="HIP98659.1"/>
    </source>
</evidence>
<dbReference type="GO" id="GO:0005524">
    <property type="term" value="F:ATP binding"/>
    <property type="evidence" value="ECO:0007669"/>
    <property type="project" value="UniProtKB-UniRule"/>
</dbReference>
<dbReference type="Pfam" id="PF10609">
    <property type="entry name" value="ParA"/>
    <property type="match status" value="1"/>
</dbReference>
<comment type="caution">
    <text evidence="7">The sequence shown here is derived from an EMBL/GenBank/DDBJ whole genome shotgun (WGS) entry which is preliminary data.</text>
</comment>
<dbReference type="Gene3D" id="3.40.50.300">
    <property type="entry name" value="P-loop containing nucleotide triphosphate hydrolases"/>
    <property type="match status" value="1"/>
</dbReference>
<keyword evidence="2 6" id="KW-0547">Nucleotide-binding</keyword>
<organism evidence="7 8">
    <name type="scientific">Aquifex aeolicus</name>
    <dbReference type="NCBI Taxonomy" id="63363"/>
    <lineage>
        <taxon>Bacteria</taxon>
        <taxon>Pseudomonadati</taxon>
        <taxon>Aquificota</taxon>
        <taxon>Aquificia</taxon>
        <taxon>Aquificales</taxon>
        <taxon>Aquificaceae</taxon>
        <taxon>Aquifex</taxon>
    </lineage>
</organism>
<evidence type="ECO:0000256" key="6">
    <source>
        <dbReference type="HAMAP-Rule" id="MF_02040"/>
    </source>
</evidence>
<keyword evidence="5 6" id="KW-0411">Iron-sulfur</keyword>
<protein>
    <recommendedName>
        <fullName evidence="6">Iron-sulfur cluster carrier protein</fullName>
    </recommendedName>
</protein>
<dbReference type="SUPFAM" id="SSF52540">
    <property type="entry name" value="P-loop containing nucleoside triphosphate hydrolases"/>
    <property type="match status" value="1"/>
</dbReference>
<keyword evidence="6" id="KW-0378">Hydrolase</keyword>
<dbReference type="GO" id="GO:0046872">
    <property type="term" value="F:metal ion binding"/>
    <property type="evidence" value="ECO:0007669"/>
    <property type="project" value="UniProtKB-KW"/>
</dbReference>
<dbReference type="PANTHER" id="PTHR42961">
    <property type="entry name" value="IRON-SULFUR PROTEIN NUBPL"/>
    <property type="match status" value="1"/>
</dbReference>
<evidence type="ECO:0000256" key="4">
    <source>
        <dbReference type="ARBA" id="ARBA00023004"/>
    </source>
</evidence>
<keyword evidence="4 6" id="KW-0408">Iron</keyword>
<keyword evidence="1 6" id="KW-0479">Metal-binding</keyword>